<comment type="catalytic activity">
    <reaction evidence="5">
        <text>alpha-D-glucose 1-phosphate + UTP + H(+) = UDP-alpha-D-glucose + diphosphate</text>
        <dbReference type="Rhea" id="RHEA:19889"/>
        <dbReference type="ChEBI" id="CHEBI:15378"/>
        <dbReference type="ChEBI" id="CHEBI:33019"/>
        <dbReference type="ChEBI" id="CHEBI:46398"/>
        <dbReference type="ChEBI" id="CHEBI:58601"/>
        <dbReference type="ChEBI" id="CHEBI:58885"/>
        <dbReference type="EC" id="2.7.7.9"/>
    </reaction>
</comment>
<evidence type="ECO:0000313" key="7">
    <source>
        <dbReference type="EMBL" id="OGY45740.1"/>
    </source>
</evidence>
<dbReference type="PANTHER" id="PTHR43197:SF1">
    <property type="entry name" value="UTP--GLUCOSE-1-PHOSPHATE URIDYLYLTRANSFERASE"/>
    <property type="match status" value="1"/>
</dbReference>
<dbReference type="InterPro" id="IPR005771">
    <property type="entry name" value="GalU_uridylyltTrfase_bac/arc"/>
</dbReference>
<dbReference type="InterPro" id="IPR029044">
    <property type="entry name" value="Nucleotide-diphossugar_trans"/>
</dbReference>
<dbReference type="Proteomes" id="UP000178432">
    <property type="component" value="Unassembled WGS sequence"/>
</dbReference>
<evidence type="ECO:0000256" key="3">
    <source>
        <dbReference type="ARBA" id="ARBA00022679"/>
    </source>
</evidence>
<proteinExistence type="inferred from homology"/>
<evidence type="ECO:0000256" key="4">
    <source>
        <dbReference type="ARBA" id="ARBA00022695"/>
    </source>
</evidence>
<dbReference type="InterPro" id="IPR005835">
    <property type="entry name" value="NTP_transferase_dom"/>
</dbReference>
<keyword evidence="3 7" id="KW-0808">Transferase</keyword>
<evidence type="ECO:0000256" key="5">
    <source>
        <dbReference type="ARBA" id="ARBA00048128"/>
    </source>
</evidence>
<comment type="caution">
    <text evidence="7">The sequence shown here is derived from an EMBL/GenBank/DDBJ whole genome shotgun (WGS) entry which is preliminary data.</text>
</comment>
<feature type="domain" description="Nucleotidyl transferase" evidence="6">
    <location>
        <begin position="8"/>
        <end position="265"/>
    </location>
</feature>
<evidence type="ECO:0000259" key="6">
    <source>
        <dbReference type="Pfam" id="PF00483"/>
    </source>
</evidence>
<reference evidence="7 8" key="1">
    <citation type="journal article" date="2016" name="Nat. Commun.">
        <title>Thousands of microbial genomes shed light on interconnected biogeochemical processes in an aquifer system.</title>
        <authorList>
            <person name="Anantharaman K."/>
            <person name="Brown C.T."/>
            <person name="Hug L.A."/>
            <person name="Sharon I."/>
            <person name="Castelle C.J."/>
            <person name="Probst A.J."/>
            <person name="Thomas B.C."/>
            <person name="Singh A."/>
            <person name="Wilkins M.J."/>
            <person name="Karaoz U."/>
            <person name="Brodie E.L."/>
            <person name="Williams K.H."/>
            <person name="Hubbard S.S."/>
            <person name="Banfield J.F."/>
        </authorList>
    </citation>
    <scope>NUCLEOTIDE SEQUENCE [LARGE SCALE GENOMIC DNA]</scope>
</reference>
<dbReference type="Gene3D" id="3.90.550.10">
    <property type="entry name" value="Spore Coat Polysaccharide Biosynthesis Protein SpsA, Chain A"/>
    <property type="match status" value="1"/>
</dbReference>
<dbReference type="Pfam" id="PF00483">
    <property type="entry name" value="NTP_transferase"/>
    <property type="match status" value="1"/>
</dbReference>
<dbReference type="GO" id="GO:0003983">
    <property type="term" value="F:UTP:glucose-1-phosphate uridylyltransferase activity"/>
    <property type="evidence" value="ECO:0007669"/>
    <property type="project" value="UniProtKB-EC"/>
</dbReference>
<dbReference type="EC" id="2.7.7.9" evidence="2"/>
<dbReference type="EMBL" id="MHIF01000073">
    <property type="protein sequence ID" value="OGY45740.1"/>
    <property type="molecule type" value="Genomic_DNA"/>
</dbReference>
<accession>A0A1G1Y1S0</accession>
<dbReference type="AlphaFoldDB" id="A0A1G1Y1S0"/>
<keyword evidence="4 7" id="KW-0548">Nucleotidyltransferase</keyword>
<comment type="similarity">
    <text evidence="1">Belongs to the UDPGP type 2 family.</text>
</comment>
<dbReference type="CDD" id="cd02541">
    <property type="entry name" value="UGPase_prokaryotic"/>
    <property type="match status" value="1"/>
</dbReference>
<dbReference type="PANTHER" id="PTHR43197">
    <property type="entry name" value="UTP--GLUCOSE-1-PHOSPHATE URIDYLYLTRANSFERASE"/>
    <property type="match status" value="1"/>
</dbReference>
<dbReference type="GO" id="GO:0006011">
    <property type="term" value="P:UDP-alpha-D-glucose metabolic process"/>
    <property type="evidence" value="ECO:0007669"/>
    <property type="project" value="InterPro"/>
</dbReference>
<evidence type="ECO:0000256" key="2">
    <source>
        <dbReference type="ARBA" id="ARBA00012415"/>
    </source>
</evidence>
<organism evidence="7 8">
    <name type="scientific">Candidatus Buchananbacteria bacterium RIFCSPHIGHO2_01_FULL_46_12</name>
    <dbReference type="NCBI Taxonomy" id="1797536"/>
    <lineage>
        <taxon>Bacteria</taxon>
        <taxon>Candidatus Buchananiibacteriota</taxon>
    </lineage>
</organism>
<protein>
    <recommendedName>
        <fullName evidence="2">UTP--glucose-1-phosphate uridylyltransferase</fullName>
        <ecNumber evidence="2">2.7.7.9</ecNumber>
    </recommendedName>
</protein>
<sequence length="288" mass="32270">MSKIRKLVIPVAGLGTRFLPATKALPKEMLPVLDKPIIQYIVEEAVNAGITDIILVTGATKRAIEDHFDRNEALENYCLQAKKTHAYEKIKEVSELANFIYIRQKGPYGNGTPVLNARAIIGNEPFAVVWGDDIWKCPKKPQVRQLIETFEKYGDPVITAVKTDDEGTKKYGIIEGVEVEPAVYQVKTLVEKPGPQKTKSRLGSMGGYVFTPDIFDALKATKLGKNNELWLVDAIANLLKKRPIYAKLLEGEVYDLGSKFGWLKANVEFGLKDKDVKDEFKSFLKKLK</sequence>
<name>A0A1G1Y1S0_9BACT</name>
<dbReference type="SUPFAM" id="SSF53448">
    <property type="entry name" value="Nucleotide-diphospho-sugar transferases"/>
    <property type="match status" value="1"/>
</dbReference>
<gene>
    <name evidence="7" type="ORF">A2663_02860</name>
</gene>
<evidence type="ECO:0000256" key="1">
    <source>
        <dbReference type="ARBA" id="ARBA00006890"/>
    </source>
</evidence>
<evidence type="ECO:0000313" key="8">
    <source>
        <dbReference type="Proteomes" id="UP000178432"/>
    </source>
</evidence>